<gene>
    <name evidence="1" type="ORF">KFK09_021280</name>
</gene>
<name>A0A8T3ANU6_DENNO</name>
<dbReference type="AlphaFoldDB" id="A0A8T3ANU6"/>
<dbReference type="EMBL" id="JAGYWB010000015">
    <property type="protein sequence ID" value="KAI0498039.1"/>
    <property type="molecule type" value="Genomic_DNA"/>
</dbReference>
<dbReference type="Proteomes" id="UP000829196">
    <property type="component" value="Unassembled WGS sequence"/>
</dbReference>
<proteinExistence type="predicted"/>
<keyword evidence="2" id="KW-1185">Reference proteome</keyword>
<evidence type="ECO:0000313" key="1">
    <source>
        <dbReference type="EMBL" id="KAI0498039.1"/>
    </source>
</evidence>
<organism evidence="1 2">
    <name type="scientific">Dendrobium nobile</name>
    <name type="common">Orchid</name>
    <dbReference type="NCBI Taxonomy" id="94219"/>
    <lineage>
        <taxon>Eukaryota</taxon>
        <taxon>Viridiplantae</taxon>
        <taxon>Streptophyta</taxon>
        <taxon>Embryophyta</taxon>
        <taxon>Tracheophyta</taxon>
        <taxon>Spermatophyta</taxon>
        <taxon>Magnoliopsida</taxon>
        <taxon>Liliopsida</taxon>
        <taxon>Asparagales</taxon>
        <taxon>Orchidaceae</taxon>
        <taxon>Epidendroideae</taxon>
        <taxon>Malaxideae</taxon>
        <taxon>Dendrobiinae</taxon>
        <taxon>Dendrobium</taxon>
    </lineage>
</organism>
<comment type="caution">
    <text evidence="1">The sequence shown here is derived from an EMBL/GenBank/DDBJ whole genome shotgun (WGS) entry which is preliminary data.</text>
</comment>
<accession>A0A8T3ANU6</accession>
<reference evidence="1" key="1">
    <citation type="journal article" date="2022" name="Front. Genet.">
        <title>Chromosome-Scale Assembly of the Dendrobium nobile Genome Provides Insights Into the Molecular Mechanism of the Biosynthesis of the Medicinal Active Ingredient of Dendrobium.</title>
        <authorList>
            <person name="Xu Q."/>
            <person name="Niu S.-C."/>
            <person name="Li K.-L."/>
            <person name="Zheng P.-J."/>
            <person name="Zhang X.-J."/>
            <person name="Jia Y."/>
            <person name="Liu Y."/>
            <person name="Niu Y.-X."/>
            <person name="Yu L.-H."/>
            <person name="Chen D.-F."/>
            <person name="Zhang G.-Q."/>
        </authorList>
    </citation>
    <scope>NUCLEOTIDE SEQUENCE</scope>
    <source>
        <tissue evidence="1">Leaf</tissue>
    </source>
</reference>
<evidence type="ECO:0000313" key="2">
    <source>
        <dbReference type="Proteomes" id="UP000829196"/>
    </source>
</evidence>
<sequence length="117" mass="13460">MKISDLGFLALGSWRSRRLESCSFSRIEEQIVSLLFYSSSSGIQVGFEFFLQSSSNFLLSGYCKQQFTVLFPAVDSHLSAVCSPIWARFACELKYYLRVTCELEYFLSDFNQQKENS</sequence>
<protein>
    <submittedName>
        <fullName evidence="1">Uncharacterized protein</fullName>
    </submittedName>
</protein>